<dbReference type="GO" id="GO:0006624">
    <property type="term" value="P:vacuolar protein processing"/>
    <property type="evidence" value="ECO:0007669"/>
    <property type="project" value="TreeGrafter"/>
</dbReference>
<dbReference type="GO" id="GO:0004197">
    <property type="term" value="F:cysteine-type endopeptidase activity"/>
    <property type="evidence" value="ECO:0007669"/>
    <property type="project" value="InterPro"/>
</dbReference>
<dbReference type="InterPro" id="IPR046427">
    <property type="entry name" value="Legumain_prodom_sf"/>
</dbReference>
<name>A0A5B6UL91_9ROSI</name>
<dbReference type="InterPro" id="IPR001096">
    <property type="entry name" value="Peptidase_C13"/>
</dbReference>
<dbReference type="OrthoDB" id="192611at2759"/>
<keyword evidence="12" id="KW-1185">Reference proteome</keyword>
<dbReference type="CDD" id="cd21115">
    <property type="entry name" value="legumain_C"/>
    <property type="match status" value="1"/>
</dbReference>
<sequence length="510" mass="56326">MTSLVVGAILLLLSLTGIVSAGRDVTGDIIRLPSEAKKFFNGGDDDEVEGTRWAVLIAGSNGYWNYRHQADVCHAYQLLRNGGLKEENIIVFMYDDIAYNEENPRPGIIINNPHGNDVYKGVPKDYTGENVTVNNFFAAILGNKSALTGGSGKVVNSGPNDHIFIYYSDHGGPGVLGMPTLPYLYADDLIDVLKKKHASGTYKSLVFYLEACESGSIFEGLLPEGLNIYATTAANAVESSWGTYCPGEYPSPPPEYETCLGDLYSVAWMEDSDIHNLRKETLHQQYELLYGELSLCWSLQVKRRTINGNSAYGSHVMQFGDIGISMDNLFTYLGTNPANDNFKFVDENSLLPPIKAVNQRDADLVHFWDKVSELLVKPIVQYRKAPDGSVRKVEAQKQVMEAMSHRMHVDNSIQLIGKLLFGVERGPEVLNTVRPTGQPLVDDWKCLKKMVRTFETHCGSLAQYGMKHMRSLANICNAGIETEKMDEASAQACVNIPSGHWGSVENGFSA</sequence>
<evidence type="ECO:0000259" key="10">
    <source>
        <dbReference type="Pfam" id="PF20985"/>
    </source>
</evidence>
<evidence type="ECO:0000256" key="1">
    <source>
        <dbReference type="ARBA" id="ARBA00009941"/>
    </source>
</evidence>
<dbReference type="PIRSF" id="PIRSF500139">
    <property type="entry name" value="AE"/>
    <property type="match status" value="1"/>
</dbReference>
<keyword evidence="3 9" id="KW-0732">Signal</keyword>
<dbReference type="InterPro" id="IPR043577">
    <property type="entry name" value="AE"/>
</dbReference>
<keyword evidence="2" id="KW-0645">Protease</keyword>
<accession>A0A5B6UL91</accession>
<feature type="active site" description="Nucleophile" evidence="8">
    <location>
        <position position="212"/>
    </location>
</feature>
<feature type="chain" id="PRO_5022889361" evidence="9">
    <location>
        <begin position="22"/>
        <end position="510"/>
    </location>
</feature>
<dbReference type="EMBL" id="SMMG02000010">
    <property type="protein sequence ID" value="KAA3457978.1"/>
    <property type="molecule type" value="Genomic_DNA"/>
</dbReference>
<feature type="signal peptide" evidence="9">
    <location>
        <begin position="1"/>
        <end position="21"/>
    </location>
</feature>
<evidence type="ECO:0000256" key="4">
    <source>
        <dbReference type="ARBA" id="ARBA00022801"/>
    </source>
</evidence>
<evidence type="ECO:0000256" key="2">
    <source>
        <dbReference type="ARBA" id="ARBA00022670"/>
    </source>
</evidence>
<dbReference type="Proteomes" id="UP000325315">
    <property type="component" value="Unassembled WGS sequence"/>
</dbReference>
<dbReference type="Gene3D" id="3.40.50.1460">
    <property type="match status" value="1"/>
</dbReference>
<dbReference type="PRINTS" id="PR00776">
    <property type="entry name" value="HEMOGLOBNASE"/>
</dbReference>
<dbReference type="PANTHER" id="PTHR12000:SF50">
    <property type="entry name" value="VACUOLAR-PROCESSING ENZYME GAMMA-ISOZYME"/>
    <property type="match status" value="1"/>
</dbReference>
<evidence type="ECO:0000313" key="11">
    <source>
        <dbReference type="EMBL" id="KAA3457978.1"/>
    </source>
</evidence>
<organism evidence="11 12">
    <name type="scientific">Gossypium australe</name>
    <dbReference type="NCBI Taxonomy" id="47621"/>
    <lineage>
        <taxon>Eukaryota</taxon>
        <taxon>Viridiplantae</taxon>
        <taxon>Streptophyta</taxon>
        <taxon>Embryophyta</taxon>
        <taxon>Tracheophyta</taxon>
        <taxon>Spermatophyta</taxon>
        <taxon>Magnoliopsida</taxon>
        <taxon>eudicotyledons</taxon>
        <taxon>Gunneridae</taxon>
        <taxon>Pentapetalae</taxon>
        <taxon>rosids</taxon>
        <taxon>malvids</taxon>
        <taxon>Malvales</taxon>
        <taxon>Malvaceae</taxon>
        <taxon>Malvoideae</taxon>
        <taxon>Gossypium</taxon>
    </lineage>
</organism>
<keyword evidence="7" id="KW-0325">Glycoprotein</keyword>
<dbReference type="AlphaFoldDB" id="A0A5B6UL91"/>
<dbReference type="InterPro" id="IPR048501">
    <property type="entry name" value="Legum_prodom"/>
</dbReference>
<feature type="domain" description="Legumain prodomain" evidence="10">
    <location>
        <begin position="397"/>
        <end position="493"/>
    </location>
</feature>
<keyword evidence="5" id="KW-0788">Thiol protease</keyword>
<dbReference type="PANTHER" id="PTHR12000">
    <property type="entry name" value="HEMOGLOBINASE FAMILY MEMBER"/>
    <property type="match status" value="1"/>
</dbReference>
<evidence type="ECO:0000256" key="9">
    <source>
        <dbReference type="SAM" id="SignalP"/>
    </source>
</evidence>
<gene>
    <name evidence="11" type="ORF">EPI10_012639</name>
</gene>
<dbReference type="GO" id="GO:0005773">
    <property type="term" value="C:vacuole"/>
    <property type="evidence" value="ECO:0007669"/>
    <property type="project" value="GOC"/>
</dbReference>
<dbReference type="GO" id="GO:0051603">
    <property type="term" value="P:proteolysis involved in protein catabolic process"/>
    <property type="evidence" value="ECO:0007669"/>
    <property type="project" value="InterPro"/>
</dbReference>
<keyword evidence="4" id="KW-0378">Hydrolase</keyword>
<evidence type="ECO:0000313" key="12">
    <source>
        <dbReference type="Proteomes" id="UP000325315"/>
    </source>
</evidence>
<dbReference type="FunFam" id="3.40.50.1460:FF:000005">
    <property type="entry name" value="Vacuolar-processing enzyme beta-isozyme"/>
    <property type="match status" value="1"/>
</dbReference>
<dbReference type="PIRSF" id="PIRSF019663">
    <property type="entry name" value="Legumain"/>
    <property type="match status" value="1"/>
</dbReference>
<comment type="similarity">
    <text evidence="1">Belongs to the peptidase C13 family.</text>
</comment>
<dbReference type="Gene3D" id="1.10.132.130">
    <property type="match status" value="1"/>
</dbReference>
<dbReference type="FunFam" id="1.10.132.130:FF:000001">
    <property type="entry name" value="Vacuolar-processing enzyme beta-isozyme"/>
    <property type="match status" value="1"/>
</dbReference>
<dbReference type="Pfam" id="PF20985">
    <property type="entry name" value="Legum_prodom"/>
    <property type="match status" value="1"/>
</dbReference>
<evidence type="ECO:0000256" key="5">
    <source>
        <dbReference type="ARBA" id="ARBA00022807"/>
    </source>
</evidence>
<comment type="caution">
    <text evidence="11">The sequence shown here is derived from an EMBL/GenBank/DDBJ whole genome shotgun (WGS) entry which is preliminary data.</text>
</comment>
<dbReference type="Pfam" id="PF01650">
    <property type="entry name" value="Peptidase_C13"/>
    <property type="match status" value="1"/>
</dbReference>
<proteinExistence type="inferred from homology"/>
<feature type="active site" evidence="8">
    <location>
        <position position="170"/>
    </location>
</feature>
<reference evidence="11" key="1">
    <citation type="submission" date="2019-08" db="EMBL/GenBank/DDBJ databases">
        <authorList>
            <person name="Liu F."/>
        </authorList>
    </citation>
    <scope>NUCLEOTIDE SEQUENCE [LARGE SCALE GENOMIC DNA]</scope>
    <source>
        <strain evidence="11">PA1801</strain>
        <tissue evidence="11">Leaf</tissue>
    </source>
</reference>
<evidence type="ECO:0000256" key="7">
    <source>
        <dbReference type="ARBA" id="ARBA00023180"/>
    </source>
</evidence>
<protein>
    <submittedName>
        <fullName evidence="11">Vacuolar-processing enzyme</fullName>
    </submittedName>
</protein>
<evidence type="ECO:0000256" key="3">
    <source>
        <dbReference type="ARBA" id="ARBA00022729"/>
    </source>
</evidence>
<evidence type="ECO:0000256" key="6">
    <source>
        <dbReference type="ARBA" id="ARBA00023157"/>
    </source>
</evidence>
<evidence type="ECO:0000256" key="8">
    <source>
        <dbReference type="PIRSR" id="PIRSR019663-1"/>
    </source>
</evidence>
<keyword evidence="6" id="KW-1015">Disulfide bond</keyword>